<protein>
    <recommendedName>
        <fullName evidence="3">SnoaL-like domain-containing protein</fullName>
    </recommendedName>
</protein>
<dbReference type="SUPFAM" id="SSF54427">
    <property type="entry name" value="NTF2-like"/>
    <property type="match status" value="1"/>
</dbReference>
<dbReference type="OrthoDB" id="3758478at2759"/>
<dbReference type="GeneID" id="70178218"/>
<gene>
    <name evidence="1" type="ORF">B0I36DRAFT_16186</name>
</gene>
<dbReference type="EMBL" id="JAGTJQ010000001">
    <property type="protein sequence ID" value="KAH7040853.1"/>
    <property type="molecule type" value="Genomic_DNA"/>
</dbReference>
<keyword evidence="2" id="KW-1185">Reference proteome</keyword>
<dbReference type="PANTHER" id="PTHR39598:SF1">
    <property type="entry name" value="AUSTINOID BIOSYNTHESIS CLUSTERS PROTEIN F-RELATED"/>
    <property type="match status" value="1"/>
</dbReference>
<dbReference type="RefSeq" id="XP_046018908.1">
    <property type="nucleotide sequence ID" value="XM_046148672.1"/>
</dbReference>
<evidence type="ECO:0000313" key="2">
    <source>
        <dbReference type="Proteomes" id="UP000756346"/>
    </source>
</evidence>
<dbReference type="AlphaFoldDB" id="A0A9P8YIW7"/>
<dbReference type="Gene3D" id="3.10.450.50">
    <property type="match status" value="1"/>
</dbReference>
<comment type="caution">
    <text evidence="1">The sequence shown here is derived from an EMBL/GenBank/DDBJ whole genome shotgun (WGS) entry which is preliminary data.</text>
</comment>
<dbReference type="PANTHER" id="PTHR39598">
    <property type="entry name" value="AUSTINOL SYNTHESIS PROTEIN F-RELATED"/>
    <property type="match status" value="1"/>
</dbReference>
<evidence type="ECO:0000313" key="1">
    <source>
        <dbReference type="EMBL" id="KAH7040853.1"/>
    </source>
</evidence>
<organism evidence="1 2">
    <name type="scientific">Microdochium trichocladiopsis</name>
    <dbReference type="NCBI Taxonomy" id="1682393"/>
    <lineage>
        <taxon>Eukaryota</taxon>
        <taxon>Fungi</taxon>
        <taxon>Dikarya</taxon>
        <taxon>Ascomycota</taxon>
        <taxon>Pezizomycotina</taxon>
        <taxon>Sordariomycetes</taxon>
        <taxon>Xylariomycetidae</taxon>
        <taxon>Xylariales</taxon>
        <taxon>Microdochiaceae</taxon>
        <taxon>Microdochium</taxon>
    </lineage>
</organism>
<proteinExistence type="predicted"/>
<reference evidence="1" key="1">
    <citation type="journal article" date="2021" name="Nat. Commun.">
        <title>Genetic determinants of endophytism in the Arabidopsis root mycobiome.</title>
        <authorList>
            <person name="Mesny F."/>
            <person name="Miyauchi S."/>
            <person name="Thiergart T."/>
            <person name="Pickel B."/>
            <person name="Atanasova L."/>
            <person name="Karlsson M."/>
            <person name="Huettel B."/>
            <person name="Barry K.W."/>
            <person name="Haridas S."/>
            <person name="Chen C."/>
            <person name="Bauer D."/>
            <person name="Andreopoulos W."/>
            <person name="Pangilinan J."/>
            <person name="LaButti K."/>
            <person name="Riley R."/>
            <person name="Lipzen A."/>
            <person name="Clum A."/>
            <person name="Drula E."/>
            <person name="Henrissat B."/>
            <person name="Kohler A."/>
            <person name="Grigoriev I.V."/>
            <person name="Martin F.M."/>
            <person name="Hacquard S."/>
        </authorList>
    </citation>
    <scope>NUCLEOTIDE SEQUENCE</scope>
    <source>
        <strain evidence="1">MPI-CAGE-CH-0230</strain>
    </source>
</reference>
<sequence length="156" mass="17766">MGSVEVSQSRLLKATTGVVEAYNSWDLDKIMAIRAPECITQVLPRSLGRPEMKNDEYSKYLGGFMSAFTNFHVTINEVVEDPVHNKVSVWAQSTADTPVGPYANEYMLLLHFDEAHEKLVKFYEFVDSKYTVEHFTKVRELMEKKGDCVDDFGTNT</sequence>
<evidence type="ECO:0008006" key="3">
    <source>
        <dbReference type="Google" id="ProtNLM"/>
    </source>
</evidence>
<name>A0A9P8YIW7_9PEZI</name>
<dbReference type="InterPro" id="IPR032710">
    <property type="entry name" value="NTF2-like_dom_sf"/>
</dbReference>
<dbReference type="InterPro" id="IPR050977">
    <property type="entry name" value="Fungal_Meroterpenoid_Isomerase"/>
</dbReference>
<dbReference type="Proteomes" id="UP000756346">
    <property type="component" value="Unassembled WGS sequence"/>
</dbReference>
<accession>A0A9P8YIW7</accession>